<dbReference type="InterPro" id="IPR027417">
    <property type="entry name" value="P-loop_NTPase"/>
</dbReference>
<dbReference type="RefSeq" id="WP_244535621.1">
    <property type="nucleotide sequence ID" value="NZ_FOSV01000037.1"/>
</dbReference>
<evidence type="ECO:0000256" key="2">
    <source>
        <dbReference type="ARBA" id="ARBA00022801"/>
    </source>
</evidence>
<evidence type="ECO:0000259" key="5">
    <source>
        <dbReference type="Pfam" id="PF00580"/>
    </source>
</evidence>
<evidence type="ECO:0000256" key="3">
    <source>
        <dbReference type="ARBA" id="ARBA00022806"/>
    </source>
</evidence>
<feature type="domain" description="UvrD-like helicase ATP-binding" evidence="5">
    <location>
        <begin position="5"/>
        <end position="80"/>
    </location>
</feature>
<keyword evidence="3 6" id="KW-0347">Helicase</keyword>
<dbReference type="SUPFAM" id="SSF52540">
    <property type="entry name" value="P-loop containing nucleoside triphosphate hydrolases"/>
    <property type="match status" value="1"/>
</dbReference>
<keyword evidence="7" id="KW-1185">Reference proteome</keyword>
<accession>A0A1I4MEB3</accession>
<dbReference type="GO" id="GO:0004386">
    <property type="term" value="F:helicase activity"/>
    <property type="evidence" value="ECO:0007669"/>
    <property type="project" value="UniProtKB-KW"/>
</dbReference>
<dbReference type="Proteomes" id="UP000198804">
    <property type="component" value="Unassembled WGS sequence"/>
</dbReference>
<keyword evidence="2" id="KW-0378">Hydrolase</keyword>
<protein>
    <submittedName>
        <fullName evidence="6">UvrD/REP helicase N-terminal domain-containing protein</fullName>
    </submittedName>
</protein>
<keyword evidence="4" id="KW-0067">ATP-binding</keyword>
<sequence length="81" mass="8645">MALRTAIAAVSFTELAASELLERVGDVVARLLAGEVPEELRLALPHGLAPLQGANLAEAEARLDELVCTTIHGFCQRLVRP</sequence>
<evidence type="ECO:0000256" key="4">
    <source>
        <dbReference type="ARBA" id="ARBA00022840"/>
    </source>
</evidence>
<dbReference type="InterPro" id="IPR014016">
    <property type="entry name" value="UvrD-like_ATP-bd"/>
</dbReference>
<dbReference type="AlphaFoldDB" id="A0A1I4MEB3"/>
<dbReference type="GO" id="GO:0016787">
    <property type="term" value="F:hydrolase activity"/>
    <property type="evidence" value="ECO:0007669"/>
    <property type="project" value="UniProtKB-KW"/>
</dbReference>
<dbReference type="STRING" id="414703.SAMN04488125_13728"/>
<evidence type="ECO:0000313" key="6">
    <source>
        <dbReference type="EMBL" id="SFM01559.1"/>
    </source>
</evidence>
<evidence type="ECO:0000256" key="1">
    <source>
        <dbReference type="ARBA" id="ARBA00022741"/>
    </source>
</evidence>
<dbReference type="EMBL" id="FOSV01000037">
    <property type="protein sequence ID" value="SFM01559.1"/>
    <property type="molecule type" value="Genomic_DNA"/>
</dbReference>
<dbReference type="GO" id="GO:0005524">
    <property type="term" value="F:ATP binding"/>
    <property type="evidence" value="ECO:0007669"/>
    <property type="project" value="UniProtKB-KW"/>
</dbReference>
<reference evidence="7" key="1">
    <citation type="submission" date="2016-10" db="EMBL/GenBank/DDBJ databases">
        <authorList>
            <person name="Varghese N."/>
            <person name="Submissions S."/>
        </authorList>
    </citation>
    <scope>NUCLEOTIDE SEQUENCE [LARGE SCALE GENOMIC DNA]</scope>
    <source>
        <strain evidence="7">CGMCC 1.6474</strain>
    </source>
</reference>
<proteinExistence type="predicted"/>
<dbReference type="Gene3D" id="3.40.50.300">
    <property type="entry name" value="P-loop containing nucleotide triphosphate hydrolases"/>
    <property type="match status" value="1"/>
</dbReference>
<name>A0A1I4MEB3_9HYPH</name>
<gene>
    <name evidence="6" type="ORF">SAMN04488125_13728</name>
</gene>
<dbReference type="Pfam" id="PF00580">
    <property type="entry name" value="UvrD-helicase"/>
    <property type="match status" value="1"/>
</dbReference>
<keyword evidence="1" id="KW-0547">Nucleotide-binding</keyword>
<organism evidence="6 7">
    <name type="scientific">Methylorubrum salsuginis</name>
    <dbReference type="NCBI Taxonomy" id="414703"/>
    <lineage>
        <taxon>Bacteria</taxon>
        <taxon>Pseudomonadati</taxon>
        <taxon>Pseudomonadota</taxon>
        <taxon>Alphaproteobacteria</taxon>
        <taxon>Hyphomicrobiales</taxon>
        <taxon>Methylobacteriaceae</taxon>
        <taxon>Methylorubrum</taxon>
    </lineage>
</organism>
<evidence type="ECO:0000313" key="7">
    <source>
        <dbReference type="Proteomes" id="UP000198804"/>
    </source>
</evidence>